<sequence length="614" mass="70494">MAALESCPKHNMIAYLEKTDGNAEFHEIIDFRTRSSIHYALTVSPVVSTTFVEHFWMSAKSKTINNVRYINAKVAGKRVTISEVSIRSDLLFDDADVIDSLNNQDIFDTIQLMGSESTSWDQIATNIATTPDPSPRPSPSISIPASNPEGSGENQGGQSSSDRSQSGNEDGLTLQTAHIKKLKRKARPVISHHKAWMKSVSMKKILAKKKSLKKKRMLKESGVSTEDKVITDKPKVSTDKPKVSTDQQNVSTDKHGKGTAEPKDGYSEESTTPTALTTTSTPTLTVFGDDETIAEFLVYMSQNKAKQKGVEIKDAKDSDRPRPTLTRFVLTWKPLPKIDPKDKGKKVLEEEVEWPEKFKKNRKQKRKRKCNGYSRKAQNRSQKRQNRARERKEREAKAKKSKPKTINYDDIQARMEADRILVARLQEEERVKFTIEEREKFLHDTIAAQRRFLAQQRATEIRSRPPTRTQLRNQMMTYLKHVGGKKHYDLKNKNFKEIQVLYEKVKRSDENFIPIGSAGDEKLIKDVNKKATGIKKDDSIKEERKEEESTRKRKLGTRKKMKAKKRKFRQDPSKYDEFEVEKENDELRLCLTIAPDEDKEVDYEILDKKHPIIE</sequence>
<feature type="compositionally biased region" description="Low complexity" evidence="1">
    <location>
        <begin position="270"/>
        <end position="284"/>
    </location>
</feature>
<accession>A0ABQ5BKA1</accession>
<feature type="region of interest" description="Disordered" evidence="1">
    <location>
        <begin position="126"/>
        <end position="170"/>
    </location>
</feature>
<feature type="compositionally biased region" description="Basic and acidic residues" evidence="1">
    <location>
        <begin position="225"/>
        <end position="243"/>
    </location>
</feature>
<protein>
    <submittedName>
        <fullName evidence="2">Uncharacterized protein</fullName>
    </submittedName>
</protein>
<feature type="compositionally biased region" description="Basic and acidic residues" evidence="1">
    <location>
        <begin position="387"/>
        <end position="398"/>
    </location>
</feature>
<organism evidence="2 3">
    <name type="scientific">Tanacetum coccineum</name>
    <dbReference type="NCBI Taxonomy" id="301880"/>
    <lineage>
        <taxon>Eukaryota</taxon>
        <taxon>Viridiplantae</taxon>
        <taxon>Streptophyta</taxon>
        <taxon>Embryophyta</taxon>
        <taxon>Tracheophyta</taxon>
        <taxon>Spermatophyta</taxon>
        <taxon>Magnoliopsida</taxon>
        <taxon>eudicotyledons</taxon>
        <taxon>Gunneridae</taxon>
        <taxon>Pentapetalae</taxon>
        <taxon>asterids</taxon>
        <taxon>campanulids</taxon>
        <taxon>Asterales</taxon>
        <taxon>Asteraceae</taxon>
        <taxon>Asteroideae</taxon>
        <taxon>Anthemideae</taxon>
        <taxon>Anthemidinae</taxon>
        <taxon>Tanacetum</taxon>
    </lineage>
</organism>
<evidence type="ECO:0000313" key="2">
    <source>
        <dbReference type="EMBL" id="GJT13968.1"/>
    </source>
</evidence>
<feature type="compositionally biased region" description="Basic and acidic residues" evidence="1">
    <location>
        <begin position="536"/>
        <end position="550"/>
    </location>
</feature>
<dbReference type="Proteomes" id="UP001151760">
    <property type="component" value="Unassembled WGS sequence"/>
</dbReference>
<proteinExistence type="predicted"/>
<feature type="compositionally biased region" description="Low complexity" evidence="1">
    <location>
        <begin position="139"/>
        <end position="167"/>
    </location>
</feature>
<comment type="caution">
    <text evidence="2">The sequence shown here is derived from an EMBL/GenBank/DDBJ whole genome shotgun (WGS) entry which is preliminary data.</text>
</comment>
<gene>
    <name evidence="2" type="ORF">Tco_0861010</name>
</gene>
<feature type="compositionally biased region" description="Basic and acidic residues" evidence="1">
    <location>
        <begin position="252"/>
        <end position="266"/>
    </location>
</feature>
<feature type="compositionally biased region" description="Basic residues" evidence="1">
    <location>
        <begin position="359"/>
        <end position="370"/>
    </location>
</feature>
<name>A0ABQ5BKA1_9ASTR</name>
<feature type="compositionally biased region" description="Basic residues" evidence="1">
    <location>
        <begin position="551"/>
        <end position="568"/>
    </location>
</feature>
<evidence type="ECO:0000313" key="3">
    <source>
        <dbReference type="Proteomes" id="UP001151760"/>
    </source>
</evidence>
<feature type="compositionally biased region" description="Basic and acidic residues" evidence="1">
    <location>
        <begin position="308"/>
        <end position="322"/>
    </location>
</feature>
<feature type="region of interest" description="Disordered" evidence="1">
    <location>
        <begin position="304"/>
        <end position="406"/>
    </location>
</feature>
<feature type="compositionally biased region" description="Basic residues" evidence="1">
    <location>
        <begin position="377"/>
        <end position="386"/>
    </location>
</feature>
<reference evidence="2" key="2">
    <citation type="submission" date="2022-01" db="EMBL/GenBank/DDBJ databases">
        <authorList>
            <person name="Yamashiro T."/>
            <person name="Shiraishi A."/>
            <person name="Satake H."/>
            <person name="Nakayama K."/>
        </authorList>
    </citation>
    <scope>NUCLEOTIDE SEQUENCE</scope>
</reference>
<feature type="region of interest" description="Disordered" evidence="1">
    <location>
        <begin position="210"/>
        <end position="284"/>
    </location>
</feature>
<evidence type="ECO:0000256" key="1">
    <source>
        <dbReference type="SAM" id="MobiDB-lite"/>
    </source>
</evidence>
<feature type="region of interest" description="Disordered" evidence="1">
    <location>
        <begin position="536"/>
        <end position="574"/>
    </location>
</feature>
<feature type="compositionally biased region" description="Basic and acidic residues" evidence="1">
    <location>
        <begin position="336"/>
        <end position="358"/>
    </location>
</feature>
<dbReference type="EMBL" id="BQNB010013273">
    <property type="protein sequence ID" value="GJT13968.1"/>
    <property type="molecule type" value="Genomic_DNA"/>
</dbReference>
<reference evidence="2" key="1">
    <citation type="journal article" date="2022" name="Int. J. Mol. Sci.">
        <title>Draft Genome of Tanacetum Coccineum: Genomic Comparison of Closely Related Tanacetum-Family Plants.</title>
        <authorList>
            <person name="Yamashiro T."/>
            <person name="Shiraishi A."/>
            <person name="Nakayama K."/>
            <person name="Satake H."/>
        </authorList>
    </citation>
    <scope>NUCLEOTIDE SEQUENCE</scope>
</reference>
<keyword evidence="3" id="KW-1185">Reference proteome</keyword>